<comment type="caution">
    <text evidence="3">The sequence shown here is derived from an EMBL/GenBank/DDBJ whole genome shotgun (WGS) entry which is preliminary data.</text>
</comment>
<dbReference type="SUPFAM" id="SSF48452">
    <property type="entry name" value="TPR-like"/>
    <property type="match status" value="1"/>
</dbReference>
<name>S9PHA2_CYSF2</name>
<evidence type="ECO:0000256" key="1">
    <source>
        <dbReference type="PROSITE-ProRule" id="PRU00339"/>
    </source>
</evidence>
<feature type="region of interest" description="Disordered" evidence="2">
    <location>
        <begin position="223"/>
        <end position="285"/>
    </location>
</feature>
<evidence type="ECO:0000313" key="3">
    <source>
        <dbReference type="EMBL" id="EPX63705.1"/>
    </source>
</evidence>
<evidence type="ECO:0000313" key="4">
    <source>
        <dbReference type="Proteomes" id="UP000011682"/>
    </source>
</evidence>
<dbReference type="EMBL" id="ANAH02000005">
    <property type="protein sequence ID" value="EPX63705.1"/>
    <property type="molecule type" value="Genomic_DNA"/>
</dbReference>
<dbReference type="InterPro" id="IPR011990">
    <property type="entry name" value="TPR-like_helical_dom_sf"/>
</dbReference>
<dbReference type="Proteomes" id="UP000011682">
    <property type="component" value="Unassembled WGS sequence"/>
</dbReference>
<proteinExistence type="predicted"/>
<keyword evidence="4" id="KW-1185">Reference proteome</keyword>
<dbReference type="AlphaFoldDB" id="S9PHA2"/>
<protein>
    <submittedName>
        <fullName evidence="3">TPR domain protein</fullName>
    </submittedName>
</protein>
<feature type="region of interest" description="Disordered" evidence="2">
    <location>
        <begin position="119"/>
        <end position="165"/>
    </location>
</feature>
<gene>
    <name evidence="3" type="ORF">D187_006114</name>
</gene>
<dbReference type="PROSITE" id="PS50005">
    <property type="entry name" value="TPR"/>
    <property type="match status" value="1"/>
</dbReference>
<feature type="repeat" description="TPR" evidence="1">
    <location>
        <begin position="58"/>
        <end position="91"/>
    </location>
</feature>
<sequence>MVVALALLLPRSVPAANDSEVKNCITSIRHLYKSLDYEHALSQIQLARQMQRGTEDEVTLSLYEGLILYDMGKQDEALTAFRAALLLRPDVALPEQKIAPKVRTRFEDMRRKVKKEIAPTLESTVPSRVAEPSPKALAENQPPAPSKPVGPVKCEPVPPQSADTSMSGQQQWRLAGLKYELCSKDLLHGQTAETLATLSTRMKEATTNYQRILIRKQIDQFEEEAKHPRPAEALNTQATASAKKLQAAESSRVEQEKSPPPARPTRPVKCVPAPAQPTADSSLGTTQQWRLDRLKYALCSTGRLHGQTAETLDALTTQLKDATTNYQRVLVKKQLDQLEPQAGLSPLAGATGP</sequence>
<dbReference type="eggNOG" id="COG0457">
    <property type="taxonomic scope" value="Bacteria"/>
</dbReference>
<reference evidence="3" key="1">
    <citation type="submission" date="2013-05" db="EMBL/GenBank/DDBJ databases">
        <title>Genome assembly of Cystobacter fuscus DSM 2262.</title>
        <authorList>
            <person name="Sharma G."/>
            <person name="Khatri I."/>
            <person name="Kaur C."/>
            <person name="Mayilraj S."/>
            <person name="Subramanian S."/>
        </authorList>
    </citation>
    <scope>NUCLEOTIDE SEQUENCE [LARGE SCALE GENOMIC DNA]</scope>
    <source>
        <strain evidence="3">DSM 2262</strain>
    </source>
</reference>
<organism evidence="3 4">
    <name type="scientific">Cystobacter fuscus (strain ATCC 25194 / DSM 2262 / NBRC 100088 / M29)</name>
    <dbReference type="NCBI Taxonomy" id="1242864"/>
    <lineage>
        <taxon>Bacteria</taxon>
        <taxon>Pseudomonadati</taxon>
        <taxon>Myxococcota</taxon>
        <taxon>Myxococcia</taxon>
        <taxon>Myxococcales</taxon>
        <taxon>Cystobacterineae</taxon>
        <taxon>Archangiaceae</taxon>
        <taxon>Cystobacter</taxon>
    </lineage>
</organism>
<accession>S9PHA2</accession>
<dbReference type="InterPro" id="IPR019734">
    <property type="entry name" value="TPR_rpt"/>
</dbReference>
<keyword evidence="1" id="KW-0802">TPR repeat</keyword>
<evidence type="ECO:0000256" key="2">
    <source>
        <dbReference type="SAM" id="MobiDB-lite"/>
    </source>
</evidence>